<dbReference type="CDD" id="cd00887">
    <property type="entry name" value="MoeA"/>
    <property type="match status" value="1"/>
</dbReference>
<dbReference type="GO" id="GO:0005829">
    <property type="term" value="C:cytosol"/>
    <property type="evidence" value="ECO:0007669"/>
    <property type="project" value="UniProtKB-SubCell"/>
</dbReference>
<gene>
    <name evidence="28" type="ORF">MEDL_69164</name>
</gene>
<evidence type="ECO:0000256" key="20">
    <source>
        <dbReference type="ARBA" id="ARBA00051501"/>
    </source>
</evidence>
<comment type="catalytic activity">
    <reaction evidence="20">
        <text>molybdopterin + ATP + H(+) = adenylyl-molybdopterin + diphosphate</text>
        <dbReference type="Rhea" id="RHEA:31331"/>
        <dbReference type="ChEBI" id="CHEBI:15378"/>
        <dbReference type="ChEBI" id="CHEBI:30616"/>
        <dbReference type="ChEBI" id="CHEBI:33019"/>
        <dbReference type="ChEBI" id="CHEBI:58698"/>
        <dbReference type="ChEBI" id="CHEBI:62727"/>
        <dbReference type="EC" id="2.7.7.75"/>
    </reaction>
    <physiologicalReaction direction="left-to-right" evidence="20">
        <dbReference type="Rhea" id="RHEA:31332"/>
    </physiologicalReaction>
</comment>
<dbReference type="GO" id="GO:0061599">
    <property type="term" value="F:molybdopterin molybdotransferase activity"/>
    <property type="evidence" value="ECO:0007669"/>
    <property type="project" value="UniProtKB-UniRule"/>
</dbReference>
<comment type="pathway">
    <text evidence="4 25">Cofactor biosynthesis; molybdopterin biosynthesis.</text>
</comment>
<evidence type="ECO:0000256" key="25">
    <source>
        <dbReference type="RuleBase" id="RU365090"/>
    </source>
</evidence>
<keyword evidence="28" id="KW-0548">Nucleotidyltransferase</keyword>
<evidence type="ECO:0000256" key="14">
    <source>
        <dbReference type="ARBA" id="ARBA00023212"/>
    </source>
</evidence>
<dbReference type="GO" id="GO:0006777">
    <property type="term" value="P:Mo-molybdopterin cofactor biosynthetic process"/>
    <property type="evidence" value="ECO:0007669"/>
    <property type="project" value="UniProtKB-UniRule"/>
</dbReference>
<keyword evidence="9" id="KW-1003">Cell membrane</keyword>
<evidence type="ECO:0000256" key="21">
    <source>
        <dbReference type="ARBA" id="ARBA00055539"/>
    </source>
</evidence>
<dbReference type="GO" id="GO:0005524">
    <property type="term" value="F:ATP binding"/>
    <property type="evidence" value="ECO:0007669"/>
    <property type="project" value="UniProtKB-UniRule"/>
</dbReference>
<dbReference type="GO" id="GO:0014069">
    <property type="term" value="C:postsynaptic density"/>
    <property type="evidence" value="ECO:0007669"/>
    <property type="project" value="UniProtKB-SubCell"/>
</dbReference>
<evidence type="ECO:0000256" key="23">
    <source>
        <dbReference type="ARBA" id="ARBA00060421"/>
    </source>
</evidence>
<evidence type="ECO:0000256" key="11">
    <source>
        <dbReference type="ARBA" id="ARBA00023018"/>
    </source>
</evidence>
<evidence type="ECO:0000256" key="7">
    <source>
        <dbReference type="ARBA" id="ARBA00012509"/>
    </source>
</evidence>
<dbReference type="GO" id="GO:0046872">
    <property type="term" value="F:metal ion binding"/>
    <property type="evidence" value="ECO:0007669"/>
    <property type="project" value="UniProtKB-UniRule"/>
</dbReference>
<dbReference type="InterPro" id="IPR036135">
    <property type="entry name" value="MoeA_linker/N_sf"/>
</dbReference>
<evidence type="ECO:0000256" key="3">
    <source>
        <dbReference type="ARBA" id="ARBA00004514"/>
    </source>
</evidence>
<evidence type="ECO:0000256" key="1">
    <source>
        <dbReference type="ARBA" id="ARBA00004245"/>
    </source>
</evidence>
<dbReference type="SUPFAM" id="SSF63882">
    <property type="entry name" value="MoeA N-terminal region -like"/>
    <property type="match status" value="1"/>
</dbReference>
<dbReference type="GO" id="GO:0007529">
    <property type="term" value="P:establishment of synaptic specificity at neuromuscular junction"/>
    <property type="evidence" value="ECO:0007669"/>
    <property type="project" value="TreeGrafter"/>
</dbReference>
<evidence type="ECO:0000256" key="4">
    <source>
        <dbReference type="ARBA" id="ARBA00005046"/>
    </source>
</evidence>
<dbReference type="Pfam" id="PF00994">
    <property type="entry name" value="MoCF_biosynth"/>
    <property type="match status" value="1"/>
</dbReference>
<protein>
    <recommendedName>
        <fullName evidence="24">Gephyrin</fullName>
        <ecNumber evidence="8">2.10.1.1</ecNumber>
        <ecNumber evidence="7">2.7.7.75</ecNumber>
    </recommendedName>
</protein>
<dbReference type="FunFam" id="3.40.980.10:FF:000001">
    <property type="entry name" value="Molybdopterin molybdenumtransferase"/>
    <property type="match status" value="1"/>
</dbReference>
<keyword evidence="14" id="KW-0206">Cytoskeleton</keyword>
<dbReference type="GO" id="GO:0098970">
    <property type="term" value="P:postsynaptic neurotransmitter receptor diffusion trapping"/>
    <property type="evidence" value="ECO:0007669"/>
    <property type="project" value="TreeGrafter"/>
</dbReference>
<keyword evidence="29" id="KW-1185">Reference proteome</keyword>
<evidence type="ECO:0000256" key="6">
    <source>
        <dbReference type="ARBA" id="ARBA00008339"/>
    </source>
</evidence>
<dbReference type="PANTHER" id="PTHR10192:SF5">
    <property type="entry name" value="GEPHYRIN"/>
    <property type="match status" value="1"/>
</dbReference>
<dbReference type="GO" id="GO:0005856">
    <property type="term" value="C:cytoskeleton"/>
    <property type="evidence" value="ECO:0007669"/>
    <property type="project" value="UniProtKB-SubCell"/>
</dbReference>
<dbReference type="InterPro" id="IPR001453">
    <property type="entry name" value="MoaB/Mog_dom"/>
</dbReference>
<evidence type="ECO:0000256" key="26">
    <source>
        <dbReference type="SAM" id="MobiDB-lite"/>
    </source>
</evidence>
<dbReference type="Gene3D" id="3.40.980.10">
    <property type="entry name" value="MoaB/Mog-like domain"/>
    <property type="match status" value="1"/>
</dbReference>
<keyword evidence="17" id="KW-0449">Lipoprotein</keyword>
<dbReference type="Gene3D" id="3.90.105.10">
    <property type="entry name" value="Molybdopterin biosynthesis moea protein, domain 2"/>
    <property type="match status" value="1"/>
</dbReference>
<comment type="similarity">
    <text evidence="25">Belongs to the MoeA family.</text>
</comment>
<keyword evidence="10" id="KW-0963">Cytoplasm</keyword>
<feature type="domain" description="MoaB/Mog" evidence="27">
    <location>
        <begin position="264"/>
        <end position="407"/>
    </location>
</feature>
<comment type="subcellular location">
    <subcellularLocation>
        <location evidence="2">Cell projection</location>
        <location evidence="2">Dendrite</location>
    </subcellularLocation>
    <subcellularLocation>
        <location evidence="1">Cytoplasm</location>
        <location evidence="1">Cytoskeleton</location>
    </subcellularLocation>
    <subcellularLocation>
        <location evidence="3">Cytoplasm</location>
        <location evidence="3">Cytosol</location>
    </subcellularLocation>
    <subcellularLocation>
        <location evidence="23">Postsynaptic cell membrane</location>
        <topology evidence="23">Lipid-anchor</topology>
        <orientation evidence="23">Cytoplasmic side</orientation>
    </subcellularLocation>
    <subcellularLocation>
        <location evidence="18">Postsynaptic density</location>
    </subcellularLocation>
</comment>
<evidence type="ECO:0000256" key="8">
    <source>
        <dbReference type="ARBA" id="ARBA00013269"/>
    </source>
</evidence>
<evidence type="ECO:0000256" key="17">
    <source>
        <dbReference type="ARBA" id="ARBA00023288"/>
    </source>
</evidence>
<comment type="catalytic activity">
    <reaction evidence="19">
        <text>adenylyl-molybdopterin + molybdate = Mo-molybdopterin + AMP + H(+)</text>
        <dbReference type="Rhea" id="RHEA:35047"/>
        <dbReference type="ChEBI" id="CHEBI:15378"/>
        <dbReference type="ChEBI" id="CHEBI:36264"/>
        <dbReference type="ChEBI" id="CHEBI:62727"/>
        <dbReference type="ChEBI" id="CHEBI:71302"/>
        <dbReference type="ChEBI" id="CHEBI:456215"/>
        <dbReference type="EC" id="2.10.1.1"/>
    </reaction>
    <physiologicalReaction direction="left-to-right" evidence="19">
        <dbReference type="Rhea" id="RHEA:35048"/>
    </physiologicalReaction>
</comment>
<keyword evidence="11" id="KW-0770">Synapse</keyword>
<evidence type="ECO:0000256" key="15">
    <source>
        <dbReference type="ARBA" id="ARBA00023257"/>
    </source>
</evidence>
<reference evidence="28" key="1">
    <citation type="submission" date="2021-03" db="EMBL/GenBank/DDBJ databases">
        <authorList>
            <person name="Bekaert M."/>
        </authorList>
    </citation>
    <scope>NUCLEOTIDE SEQUENCE</scope>
</reference>
<proteinExistence type="inferred from homology"/>
<sequence length="498" mass="54575">MFVDDQISYSNIKKIQLQSGHHKNEHRYHGENHHHHGDNQQGHHGHHDHHDHHEHHHHQHGLHHQQSEVDATRVAHRPRESPYPIITVEEAVSTVIKHTHVLGTEEVFYKKSLGRYLAEDVTAKDPLPPFPASIKDGYAVVASDGEGNRLVTGDSTAGSVPADSIKPGYCMRINTGAPLPPGADAVVQVEDTVLVRDADDGRIEVEIKIMSLPKAGQDIRAVGSDIKAGQVVLSKGQCLGPSELGILATVGVTHVTCYRIPIVGVMSTGNELIEPDEPLREGKIRDSNKTTLMTQLEEYGYPVVDLKVAKDTPTSLLTVLKIGLEKTDVIISTGGVSMGEKDLLKSVLQTDLKADIHFGRVFMKPGKPTTFATVNGPRGKTLFFGLPGNPVSAVVTCNLYVIPTLRKMSGCPNYQRTLLNVKVEKDIQLDPRPEYHRAVLQWTDDEHLPTALSTGNQISSRLLSMSSSNVLLMLPPKSAQKQMVTKGEVVKAMVIGRL</sequence>
<feature type="compositionally biased region" description="Basic residues" evidence="26">
    <location>
        <begin position="43"/>
        <end position="63"/>
    </location>
</feature>
<evidence type="ECO:0000256" key="22">
    <source>
        <dbReference type="ARBA" id="ARBA00059974"/>
    </source>
</evidence>
<comment type="function">
    <text evidence="25">Catalyzes two steps in the biosynthesis of the molybdenum cofactor. In the first step, molybdopterin is adenylated. Subsequently, molybdate is inserted into adenylated molybdopterin and AMP is released.</text>
</comment>
<dbReference type="EMBL" id="CAJPWZ010003335">
    <property type="protein sequence ID" value="CAG2258039.1"/>
    <property type="molecule type" value="Genomic_DNA"/>
</dbReference>
<comment type="function">
    <text evidence="22">Microtubule-associated protein involved in membrane protein-cytoskeleton interactions. It is thought to anchor the inhibitory glycine receptor (GLYR) to subsynaptic microtubules. Acts as a major instructive molecule at inhibitory synapses, where it also clusters GABA type A receptors.</text>
</comment>
<dbReference type="InterPro" id="IPR005111">
    <property type="entry name" value="MoeA_C_domain_IV"/>
</dbReference>
<evidence type="ECO:0000256" key="9">
    <source>
        <dbReference type="ARBA" id="ARBA00022475"/>
    </source>
</evidence>
<dbReference type="GO" id="GO:0097112">
    <property type="term" value="P:gamma-aminobutyric acid receptor clustering"/>
    <property type="evidence" value="ECO:0007669"/>
    <property type="project" value="TreeGrafter"/>
</dbReference>
<evidence type="ECO:0000313" key="29">
    <source>
        <dbReference type="Proteomes" id="UP000683360"/>
    </source>
</evidence>
<keyword evidence="25" id="KW-0500">Molybdenum</keyword>
<evidence type="ECO:0000256" key="13">
    <source>
        <dbReference type="ARBA" id="ARBA00023150"/>
    </source>
</evidence>
<evidence type="ECO:0000256" key="19">
    <source>
        <dbReference type="ARBA" id="ARBA00050229"/>
    </source>
</evidence>
<dbReference type="InterPro" id="IPR036688">
    <property type="entry name" value="MoeA_C_domain_IV_sf"/>
</dbReference>
<dbReference type="PANTHER" id="PTHR10192">
    <property type="entry name" value="MOLYBDOPTERIN BIOSYNTHESIS PROTEIN"/>
    <property type="match status" value="1"/>
</dbReference>
<dbReference type="Gene3D" id="2.40.340.10">
    <property type="entry name" value="MoeA, C-terminal, domain IV"/>
    <property type="match status" value="1"/>
</dbReference>
<evidence type="ECO:0000256" key="5">
    <source>
        <dbReference type="ARBA" id="ARBA00007589"/>
    </source>
</evidence>
<dbReference type="Pfam" id="PF03454">
    <property type="entry name" value="MoeA_C"/>
    <property type="match status" value="1"/>
</dbReference>
<evidence type="ECO:0000256" key="24">
    <source>
        <dbReference type="ARBA" id="ARBA00073890"/>
    </source>
</evidence>
<dbReference type="OrthoDB" id="4349954at2759"/>
<dbReference type="GO" id="GO:0061598">
    <property type="term" value="F:molybdopterin adenylyltransferase activity"/>
    <property type="evidence" value="ECO:0007669"/>
    <property type="project" value="UniProtKB-UniRule"/>
</dbReference>
<keyword evidence="12" id="KW-0472">Membrane</keyword>
<dbReference type="AlphaFoldDB" id="A0A8S3VL79"/>
<evidence type="ECO:0000256" key="12">
    <source>
        <dbReference type="ARBA" id="ARBA00023136"/>
    </source>
</evidence>
<dbReference type="GO" id="GO:0072579">
    <property type="term" value="P:glycine receptor clustering"/>
    <property type="evidence" value="ECO:0007669"/>
    <property type="project" value="TreeGrafter"/>
</dbReference>
<name>A0A8S3VL79_MYTED</name>
<dbReference type="EC" id="2.7.7.75" evidence="7"/>
<dbReference type="GO" id="GO:0099634">
    <property type="term" value="C:postsynaptic specialization membrane"/>
    <property type="evidence" value="ECO:0007669"/>
    <property type="project" value="GOC"/>
</dbReference>
<keyword evidence="25" id="KW-0479">Metal-binding</keyword>
<keyword evidence="13 25" id="KW-0501">Molybdenum cofactor biosynthesis</keyword>
<evidence type="ECO:0000256" key="2">
    <source>
        <dbReference type="ARBA" id="ARBA00004279"/>
    </source>
</evidence>
<feature type="compositionally biased region" description="Basic and acidic residues" evidence="26">
    <location>
        <begin position="65"/>
        <end position="80"/>
    </location>
</feature>
<evidence type="ECO:0000256" key="18">
    <source>
        <dbReference type="ARBA" id="ARBA00034105"/>
    </source>
</evidence>
<evidence type="ECO:0000256" key="10">
    <source>
        <dbReference type="ARBA" id="ARBA00022490"/>
    </source>
</evidence>
<dbReference type="InterPro" id="IPR005110">
    <property type="entry name" value="MoeA_linker/N"/>
</dbReference>
<evidence type="ECO:0000256" key="16">
    <source>
        <dbReference type="ARBA" id="ARBA00023273"/>
    </source>
</evidence>
<dbReference type="SUPFAM" id="SSF53218">
    <property type="entry name" value="Molybdenum cofactor biosynthesis proteins"/>
    <property type="match status" value="1"/>
</dbReference>
<dbReference type="GO" id="GO:0030425">
    <property type="term" value="C:dendrite"/>
    <property type="evidence" value="ECO:0007669"/>
    <property type="project" value="UniProtKB-SubCell"/>
</dbReference>
<dbReference type="NCBIfam" id="TIGR00177">
    <property type="entry name" value="molyb_syn"/>
    <property type="match status" value="1"/>
</dbReference>
<dbReference type="NCBIfam" id="NF045515">
    <property type="entry name" value="Glp_gephyrin"/>
    <property type="match status" value="1"/>
</dbReference>
<comment type="similarity">
    <text evidence="5">In the N-terminal section; belongs to the MoaB/Mog family.</text>
</comment>
<dbReference type="Pfam" id="PF03453">
    <property type="entry name" value="MoeA_N"/>
    <property type="match status" value="1"/>
</dbReference>
<dbReference type="FunFam" id="2.170.190.11:FF:000001">
    <property type="entry name" value="Molybdopterin molybdenumtransferase"/>
    <property type="match status" value="1"/>
</dbReference>
<feature type="region of interest" description="Disordered" evidence="26">
    <location>
        <begin position="16"/>
        <end position="82"/>
    </location>
</feature>
<dbReference type="InterPro" id="IPR036425">
    <property type="entry name" value="MoaB/Mog-like_dom_sf"/>
</dbReference>
<comment type="cofactor">
    <cofactor evidence="25">
        <name>Mg(2+)</name>
        <dbReference type="ChEBI" id="CHEBI:18420"/>
    </cofactor>
</comment>
<keyword evidence="25" id="KW-0460">Magnesium</keyword>
<keyword evidence="15" id="KW-0628">Postsynaptic cell membrane</keyword>
<dbReference type="FunFam" id="2.40.340.10:FF:000001">
    <property type="entry name" value="Molybdopterin molybdenumtransferase"/>
    <property type="match status" value="1"/>
</dbReference>
<comment type="caution">
    <text evidence="28">The sequence shown here is derived from an EMBL/GenBank/DDBJ whole genome shotgun (WGS) entry which is preliminary data.</text>
</comment>
<dbReference type="InterPro" id="IPR038987">
    <property type="entry name" value="MoeA-like"/>
</dbReference>
<accession>A0A8S3VL79</accession>
<dbReference type="PROSITE" id="PS01079">
    <property type="entry name" value="MOCF_BIOSYNTHESIS_2"/>
    <property type="match status" value="1"/>
</dbReference>
<dbReference type="Proteomes" id="UP000683360">
    <property type="component" value="Unassembled WGS sequence"/>
</dbReference>
<organism evidence="28 29">
    <name type="scientific">Mytilus edulis</name>
    <name type="common">Blue mussel</name>
    <dbReference type="NCBI Taxonomy" id="6550"/>
    <lineage>
        <taxon>Eukaryota</taxon>
        <taxon>Metazoa</taxon>
        <taxon>Spiralia</taxon>
        <taxon>Lophotrochozoa</taxon>
        <taxon>Mollusca</taxon>
        <taxon>Bivalvia</taxon>
        <taxon>Autobranchia</taxon>
        <taxon>Pteriomorphia</taxon>
        <taxon>Mytilida</taxon>
        <taxon>Mytiloidea</taxon>
        <taxon>Mytilidae</taxon>
        <taxon>Mytilinae</taxon>
        <taxon>Mytilus</taxon>
    </lineage>
</organism>
<evidence type="ECO:0000259" key="27">
    <source>
        <dbReference type="SMART" id="SM00852"/>
    </source>
</evidence>
<dbReference type="EC" id="2.10.1.1" evidence="8"/>
<keyword evidence="25 28" id="KW-0808">Transferase</keyword>
<comment type="function">
    <text evidence="21">Also has a catalytic activity and catalyzes two steps in the biosynthesis of the molybdenum cofactor. In the first step, molybdopterin is adenylated. Subsequently, molybdate is inserted into adenylated molybdopterin and AMP is released.</text>
</comment>
<feature type="compositionally biased region" description="Basic residues" evidence="26">
    <location>
        <begin position="20"/>
        <end position="36"/>
    </location>
</feature>
<dbReference type="SUPFAM" id="SSF63867">
    <property type="entry name" value="MoeA C-terminal domain-like"/>
    <property type="match status" value="1"/>
</dbReference>
<dbReference type="SMART" id="SM00852">
    <property type="entry name" value="MoCF_biosynth"/>
    <property type="match status" value="1"/>
</dbReference>
<evidence type="ECO:0000313" key="28">
    <source>
        <dbReference type="EMBL" id="CAG2258039.1"/>
    </source>
</evidence>
<dbReference type="InterPro" id="IPR008284">
    <property type="entry name" value="MoCF_biosynth_CS"/>
</dbReference>
<comment type="similarity">
    <text evidence="6">In the C-terminal section; belongs to the MoeA family.</text>
</comment>
<dbReference type="Gene3D" id="2.170.190.11">
    <property type="entry name" value="Molybdopterin biosynthesis moea protein, domain 3"/>
    <property type="match status" value="1"/>
</dbReference>
<keyword evidence="16" id="KW-0966">Cell projection</keyword>